<reference evidence="2 3" key="1">
    <citation type="journal article" date="2012" name="PLoS Pathog.">
        <title>Diverse lifestyles and strategies of plant pathogenesis encoded in the genomes of eighteen Dothideomycetes fungi.</title>
        <authorList>
            <person name="Ohm R.A."/>
            <person name="Feau N."/>
            <person name="Henrissat B."/>
            <person name="Schoch C.L."/>
            <person name="Horwitz B.A."/>
            <person name="Barry K.W."/>
            <person name="Condon B.J."/>
            <person name="Copeland A.C."/>
            <person name="Dhillon B."/>
            <person name="Glaser F."/>
            <person name="Hesse C.N."/>
            <person name="Kosti I."/>
            <person name="LaButti K."/>
            <person name="Lindquist E.A."/>
            <person name="Lucas S."/>
            <person name="Salamov A.A."/>
            <person name="Bradshaw R.E."/>
            <person name="Ciuffetti L."/>
            <person name="Hamelin R.C."/>
            <person name="Kema G.H.J."/>
            <person name="Lawrence C."/>
            <person name="Scott J.A."/>
            <person name="Spatafora J.W."/>
            <person name="Turgeon B.G."/>
            <person name="de Wit P.J.G.M."/>
            <person name="Zhong S."/>
            <person name="Goodwin S.B."/>
            <person name="Grigoriev I.V."/>
        </authorList>
    </citation>
    <scope>NUCLEOTIDE SEQUENCE [LARGE SCALE GENOMIC DNA]</scope>
    <source>
        <strain evidence="2 3">CIRAD86</strain>
    </source>
</reference>
<dbReference type="RefSeq" id="XP_007927340.1">
    <property type="nucleotide sequence ID" value="XM_007929149.1"/>
</dbReference>
<feature type="region of interest" description="Disordered" evidence="1">
    <location>
        <begin position="1"/>
        <end position="22"/>
    </location>
</feature>
<evidence type="ECO:0000256" key="1">
    <source>
        <dbReference type="SAM" id="MobiDB-lite"/>
    </source>
</evidence>
<feature type="region of interest" description="Disordered" evidence="1">
    <location>
        <begin position="163"/>
        <end position="224"/>
    </location>
</feature>
<dbReference type="KEGG" id="pfj:MYCFIDRAFT_197082"/>
<organism evidence="2 3">
    <name type="scientific">Pseudocercospora fijiensis (strain CIRAD86)</name>
    <name type="common">Black leaf streak disease fungus</name>
    <name type="synonym">Mycosphaerella fijiensis</name>
    <dbReference type="NCBI Taxonomy" id="383855"/>
    <lineage>
        <taxon>Eukaryota</taxon>
        <taxon>Fungi</taxon>
        <taxon>Dikarya</taxon>
        <taxon>Ascomycota</taxon>
        <taxon>Pezizomycotina</taxon>
        <taxon>Dothideomycetes</taxon>
        <taxon>Dothideomycetidae</taxon>
        <taxon>Mycosphaerellales</taxon>
        <taxon>Mycosphaerellaceae</taxon>
        <taxon>Pseudocercospora</taxon>
    </lineage>
</organism>
<gene>
    <name evidence="2" type="ORF">MYCFIDRAFT_197082</name>
</gene>
<name>M2YVR5_PSEFD</name>
<evidence type="ECO:0000313" key="3">
    <source>
        <dbReference type="Proteomes" id="UP000016932"/>
    </source>
</evidence>
<feature type="region of interest" description="Disordered" evidence="1">
    <location>
        <begin position="251"/>
        <end position="288"/>
    </location>
</feature>
<dbReference type="VEuPathDB" id="FungiDB:MYCFIDRAFT_197082"/>
<dbReference type="Proteomes" id="UP000016932">
    <property type="component" value="Unassembled WGS sequence"/>
</dbReference>
<sequence>MSPMPETTAFSEKSGSSERSQSSAVSEIGEWLLYDEAFNPVQNDIQEGSTIFDLPLRSRHAINIPPSDHNGDVCDNKPASDAEESGNKRSSKSVRSNHDRSTAREAIITGGCKIYQVLKRRCFPKSAANYGPQEAIEPDGCLPCFTCSKQSKQRNLARHALLSSDDVTQPQQPQADEKEHAAYQANRHEATLSANVRHMDGPDEYSSTDTLPYRHSHPKRKMRETARMPLGTEANGIARAPQQVRFSSAQRMELENQRQGAATLRSDTPMRDQNPPQVPDRESSLRGSTVAVYASSQASLFRGSNVADYEYQLESPRSEVEDRFHGLDFGVEWSGMDLEGEVERVRRDMEGL</sequence>
<proteinExistence type="predicted"/>
<feature type="compositionally biased region" description="Basic and acidic residues" evidence="1">
    <location>
        <begin position="69"/>
        <end position="80"/>
    </location>
</feature>
<dbReference type="AlphaFoldDB" id="M2YVR5"/>
<dbReference type="GeneID" id="19335628"/>
<dbReference type="HOGENOM" id="CLU_787841_0_0_1"/>
<dbReference type="EMBL" id="KB446559">
    <property type="protein sequence ID" value="EME81775.1"/>
    <property type="molecule type" value="Genomic_DNA"/>
</dbReference>
<accession>M2YVR5</accession>
<feature type="compositionally biased region" description="Low complexity" evidence="1">
    <location>
        <begin position="11"/>
        <end position="22"/>
    </location>
</feature>
<feature type="compositionally biased region" description="Basic and acidic residues" evidence="1">
    <location>
        <begin position="175"/>
        <end position="190"/>
    </location>
</feature>
<evidence type="ECO:0000313" key="2">
    <source>
        <dbReference type="EMBL" id="EME81775.1"/>
    </source>
</evidence>
<protein>
    <submittedName>
        <fullName evidence="2">Uncharacterized protein</fullName>
    </submittedName>
</protein>
<feature type="compositionally biased region" description="Polar residues" evidence="1">
    <location>
        <begin position="165"/>
        <end position="174"/>
    </location>
</feature>
<feature type="region of interest" description="Disordered" evidence="1">
    <location>
        <begin position="61"/>
        <end position="102"/>
    </location>
</feature>
<keyword evidence="3" id="KW-1185">Reference proteome</keyword>